<accession>A0A240E7M3</accession>
<protein>
    <submittedName>
        <fullName evidence="1">Leucine rich repeat-containing protein</fullName>
    </submittedName>
</protein>
<evidence type="ECO:0000313" key="1">
    <source>
        <dbReference type="EMBL" id="SNX44243.1"/>
    </source>
</evidence>
<dbReference type="Gene3D" id="3.80.10.10">
    <property type="entry name" value="Ribonuclease Inhibitor"/>
    <property type="match status" value="4"/>
</dbReference>
<dbReference type="InterPro" id="IPR026906">
    <property type="entry name" value="LRR_5"/>
</dbReference>
<dbReference type="InterPro" id="IPR032675">
    <property type="entry name" value="LRR_dom_sf"/>
</dbReference>
<dbReference type="SUPFAM" id="SSF52058">
    <property type="entry name" value="L domain-like"/>
    <property type="match status" value="1"/>
</dbReference>
<dbReference type="PANTHER" id="PTHR45661">
    <property type="entry name" value="SURFACE ANTIGEN"/>
    <property type="match status" value="1"/>
</dbReference>
<evidence type="ECO:0000313" key="2">
    <source>
        <dbReference type="Proteomes" id="UP000219042"/>
    </source>
</evidence>
<dbReference type="OrthoDB" id="1055163at2"/>
<dbReference type="RefSeq" id="WP_097078486.1">
    <property type="nucleotide sequence ID" value="NZ_BAABHT010000003.1"/>
</dbReference>
<organism evidence="1 2">
    <name type="scientific">Acinetobacter puyangensis</name>
    <dbReference type="NCBI Taxonomy" id="1096779"/>
    <lineage>
        <taxon>Bacteria</taxon>
        <taxon>Pseudomonadati</taxon>
        <taxon>Pseudomonadota</taxon>
        <taxon>Gammaproteobacteria</taxon>
        <taxon>Moraxellales</taxon>
        <taxon>Moraxellaceae</taxon>
        <taxon>Acinetobacter</taxon>
    </lineage>
</organism>
<gene>
    <name evidence="1" type="ORF">SAMN05421731_102404</name>
</gene>
<dbReference type="EMBL" id="OANT01000002">
    <property type="protein sequence ID" value="SNX44243.1"/>
    <property type="molecule type" value="Genomic_DNA"/>
</dbReference>
<dbReference type="Proteomes" id="UP000219042">
    <property type="component" value="Unassembled WGS sequence"/>
</dbReference>
<reference evidence="2" key="1">
    <citation type="submission" date="2016-09" db="EMBL/GenBank/DDBJ databases">
        <authorList>
            <person name="Varghese N."/>
            <person name="Submissions S."/>
        </authorList>
    </citation>
    <scope>NUCLEOTIDE SEQUENCE [LARGE SCALE GENOMIC DNA]</scope>
    <source>
        <strain evidence="2">ANC 4466</strain>
    </source>
</reference>
<proteinExistence type="predicted"/>
<keyword evidence="2" id="KW-1185">Reference proteome</keyword>
<dbReference type="PANTHER" id="PTHR45661:SF3">
    <property type="entry name" value="IG-LIKE DOMAIN-CONTAINING PROTEIN"/>
    <property type="match status" value="1"/>
</dbReference>
<dbReference type="Pfam" id="PF13306">
    <property type="entry name" value="LRR_5"/>
    <property type="match status" value="5"/>
</dbReference>
<sequence>MIRTKVLGEAAGIQWSGLQDRTETNSVTGLGAPLIVGQFRRGRIDKPMTITNSNIKAELGYDPTNKDYIAVQSMLDTGVPSVQVLRISDLWDVQYTLISTGEVIRIYHAGNIPANAYRGRKATVVELSAEEQAELTEDELEQYLWEMSFPIIDDRKDLIINKSVRHIGEWAFANWQNVGTVTLLSGGMVDEYAFVNMDGVIDISVDNVNTLGKSAFGAVTAINVTITNTLMIDEGAFGGSTIENLSIGKDSLIKTIVGIRAFSGSKIMNLKIKSSVDTLKSDSFSATGIGSISIDEGLRVIEGQTKIIISDTQFSILGGAFAGVSKLNENWEKVSTTNQEYDPVTEQWIRTFNYFDLTIPSSVEYIGVSAFPYSPIGNLKIIGNEKLILDVSCFAAGNFKSIVILQVDRIEHDAFGAAHNYLESFVIGHANVVDGAQFASGNGWVVNSIFDINVDDLSGNALPKAHNSLKHLRIKTKGSIKGGTVNYLRGLESLVIEAEGVIEPGGILMTRSDTATITAKGIENGGIESLITRMVDYPNLDARGWSGNSAKCWGTVELNVDYIGDGGCVNSSFYEINLNPNNPDKKDKLISIGNGAFIYGGVFKGIDWEVDTVGSGAFITASMGNTRLKVNESIGNAAFLGTYYMGDSLSISAPTLPERCIAMFNGGNLSSDKLDIIISAETIENQSYVWRSFSKTILDTVEIKDGAFIVQNFRNGLEFSNRLEYIGKGAFNTAYIYQPDGNFNIPKSTRKIDEAAFVTCNFYKENNDGQPIEIVIDGTQLEIENSAFVSSNPPVGSKVKIIADVKRVASHAFCNMYGITEFDLGEGWETIEPTTFAGIQNVSKWHIPANVKVIKSGAFQNNTGMTELTFDKGVEIIEAAFLAAGPDQGPNKLGIRQVIFPDSLKEFSASFEASALETVVLPRSLEKFYWGAYTSVGEIYSTMYSLAPSTLDTLFLRDGVKPTLMTIDVASISIKPNVLIYVTDIKQYYQDDQWNRFVPHMIQYQETDPDNWNMIPQVPEFNIPTDLEGWDIQYLDMIENKIIRVSFENGVIPAGYLAGNSILIDNLIINSTIVTIMPAAFAGHGEIKKVKFLGNNLLNIGSSAFAAAIRIRNLDIPSSVERIGSGAFAGMSFLETASISLSGYVSLDTSVFSGWPSSIETPENVLPDSPVFTTLTATIIEGTATYGDTAYIEREGAIIGSALVSEDGSFIIDLTQTEVEEGEDTPILIEGDIVDIYIRDIVSNKSKEVTVNVELN</sequence>
<dbReference type="AlphaFoldDB" id="A0A240E7M3"/>
<dbReference type="InterPro" id="IPR053139">
    <property type="entry name" value="Surface_bspA-like"/>
</dbReference>
<name>A0A240E7M3_9GAMM</name>